<dbReference type="EMBL" id="AMQN01004434">
    <property type="status" value="NOT_ANNOTATED_CDS"/>
    <property type="molecule type" value="Genomic_DNA"/>
</dbReference>
<evidence type="ECO:0000256" key="5">
    <source>
        <dbReference type="RuleBase" id="RU004398"/>
    </source>
</evidence>
<comment type="similarity">
    <text evidence="2 5">Belongs to the CGI121/TPRKB family.</text>
</comment>
<dbReference type="GO" id="GO:0005829">
    <property type="term" value="C:cytosol"/>
    <property type="evidence" value="ECO:0007669"/>
    <property type="project" value="TreeGrafter"/>
</dbReference>
<reference evidence="7" key="3">
    <citation type="submission" date="2015-06" db="UniProtKB">
        <authorList>
            <consortium name="EnsemblMetazoa"/>
        </authorList>
    </citation>
    <scope>IDENTIFICATION</scope>
</reference>
<keyword evidence="8" id="KW-1185">Reference proteome</keyword>
<proteinExistence type="inferred from homology"/>
<dbReference type="PANTHER" id="PTHR15840">
    <property type="entry name" value="CGI-121 FAMILY MEMBER"/>
    <property type="match status" value="1"/>
</dbReference>
<dbReference type="Proteomes" id="UP000014760">
    <property type="component" value="Unassembled WGS sequence"/>
</dbReference>
<dbReference type="Gene3D" id="3.30.2380.10">
    <property type="entry name" value="CGI121/TPRKB"/>
    <property type="match status" value="1"/>
</dbReference>
<reference evidence="6 8" key="2">
    <citation type="journal article" date="2013" name="Nature">
        <title>Insights into bilaterian evolution from three spiralian genomes.</title>
        <authorList>
            <person name="Simakov O."/>
            <person name="Marletaz F."/>
            <person name="Cho S.J."/>
            <person name="Edsinger-Gonzales E."/>
            <person name="Havlak P."/>
            <person name="Hellsten U."/>
            <person name="Kuo D.H."/>
            <person name="Larsson T."/>
            <person name="Lv J."/>
            <person name="Arendt D."/>
            <person name="Savage R."/>
            <person name="Osoegawa K."/>
            <person name="de Jong P."/>
            <person name="Grimwood J."/>
            <person name="Chapman J.A."/>
            <person name="Shapiro H."/>
            <person name="Aerts A."/>
            <person name="Otillar R.P."/>
            <person name="Terry A.Y."/>
            <person name="Boore J.L."/>
            <person name="Grigoriev I.V."/>
            <person name="Lindberg D.R."/>
            <person name="Seaver E.C."/>
            <person name="Weisblat D.A."/>
            <person name="Putnam N.H."/>
            <person name="Rokhsar D.S."/>
        </authorList>
    </citation>
    <scope>NUCLEOTIDE SEQUENCE</scope>
    <source>
        <strain evidence="6 8">I ESC-2004</strain>
    </source>
</reference>
<comment type="subcellular location">
    <subcellularLocation>
        <location evidence="1">Nucleus</location>
    </subcellularLocation>
</comment>
<dbReference type="InterPro" id="IPR013926">
    <property type="entry name" value="CGI121/TPRKB"/>
</dbReference>
<dbReference type="OMA" id="IVCRMST"/>
<dbReference type="SUPFAM" id="SSF143870">
    <property type="entry name" value="PF0523-like"/>
    <property type="match status" value="1"/>
</dbReference>
<evidence type="ECO:0000313" key="7">
    <source>
        <dbReference type="EnsemblMetazoa" id="CapteP172400"/>
    </source>
</evidence>
<sequence>MATYTENLSLHPNHAVSAVLVDNASNIAELKSLIMNQTIDACLIRPPMIADRFQLMVAANRALHLHLQNKRITKTLHSEVLFSLSISKNITDCFKKFGASDDDKSLIILEIHERGQSRLDDLVLPKVKGELIPFDDLPKYSNHDLIKKVYKIKEDSEKKSSSLLDSVVCRISSQDFVST</sequence>
<dbReference type="GO" id="GO:0002949">
    <property type="term" value="P:tRNA threonylcarbamoyladenosine modification"/>
    <property type="evidence" value="ECO:0007669"/>
    <property type="project" value="TreeGrafter"/>
</dbReference>
<dbReference type="GO" id="GO:0000408">
    <property type="term" value="C:EKC/KEOPS complex"/>
    <property type="evidence" value="ECO:0007669"/>
    <property type="project" value="TreeGrafter"/>
</dbReference>
<evidence type="ECO:0000313" key="8">
    <source>
        <dbReference type="Proteomes" id="UP000014760"/>
    </source>
</evidence>
<reference evidence="8" key="1">
    <citation type="submission" date="2012-12" db="EMBL/GenBank/DDBJ databases">
        <authorList>
            <person name="Hellsten U."/>
            <person name="Grimwood J."/>
            <person name="Chapman J.A."/>
            <person name="Shapiro H."/>
            <person name="Aerts A."/>
            <person name="Otillar R.P."/>
            <person name="Terry A.Y."/>
            <person name="Boore J.L."/>
            <person name="Simakov O."/>
            <person name="Marletaz F."/>
            <person name="Cho S.-J."/>
            <person name="Edsinger-Gonzales E."/>
            <person name="Havlak P."/>
            <person name="Kuo D.-H."/>
            <person name="Larsson T."/>
            <person name="Lv J."/>
            <person name="Arendt D."/>
            <person name="Savage R."/>
            <person name="Osoegawa K."/>
            <person name="de Jong P."/>
            <person name="Lindberg D.R."/>
            <person name="Seaver E.C."/>
            <person name="Weisblat D.A."/>
            <person name="Putnam N.H."/>
            <person name="Grigoriev I.V."/>
            <person name="Rokhsar D.S."/>
        </authorList>
    </citation>
    <scope>NUCLEOTIDE SEQUENCE</scope>
    <source>
        <strain evidence="8">I ESC-2004</strain>
    </source>
</reference>
<keyword evidence="3" id="KW-0819">tRNA processing</keyword>
<evidence type="ECO:0000313" key="6">
    <source>
        <dbReference type="EMBL" id="ELU15894.1"/>
    </source>
</evidence>
<dbReference type="OrthoDB" id="329139at2759"/>
<keyword evidence="4 5" id="KW-0539">Nucleus</keyword>
<dbReference type="EMBL" id="KB293500">
    <property type="protein sequence ID" value="ELU15894.1"/>
    <property type="molecule type" value="Genomic_DNA"/>
</dbReference>
<evidence type="ECO:0000256" key="4">
    <source>
        <dbReference type="ARBA" id="ARBA00023242"/>
    </source>
</evidence>
<dbReference type="Pfam" id="PF08617">
    <property type="entry name" value="CGI-121"/>
    <property type="match status" value="1"/>
</dbReference>
<protein>
    <recommendedName>
        <fullName evidence="9">EKC/KEOPS complex subunit cgi121</fullName>
    </recommendedName>
</protein>
<gene>
    <name evidence="6" type="ORF">CAPTEDRAFT_172400</name>
</gene>
<dbReference type="InterPro" id="IPR036504">
    <property type="entry name" value="CGI121/TPRKB_sf"/>
</dbReference>
<evidence type="ECO:0000256" key="3">
    <source>
        <dbReference type="ARBA" id="ARBA00022694"/>
    </source>
</evidence>
<name>R7VB93_CAPTE</name>
<accession>R7VB93</accession>
<dbReference type="HOGENOM" id="CLU_065847_2_0_1"/>
<dbReference type="AlphaFoldDB" id="R7VB93"/>
<dbReference type="STRING" id="283909.R7VB93"/>
<dbReference type="EnsemblMetazoa" id="CapteT172400">
    <property type="protein sequence ID" value="CapteP172400"/>
    <property type="gene ID" value="CapteG172400"/>
</dbReference>
<evidence type="ECO:0000256" key="2">
    <source>
        <dbReference type="ARBA" id="ARBA00005546"/>
    </source>
</evidence>
<evidence type="ECO:0008006" key="9">
    <source>
        <dbReference type="Google" id="ProtNLM"/>
    </source>
</evidence>
<dbReference type="PANTHER" id="PTHR15840:SF10">
    <property type="entry name" value="EKC_KEOPS COMPLEX SUBUNIT TPRKB"/>
    <property type="match status" value="1"/>
</dbReference>
<evidence type="ECO:0000256" key="1">
    <source>
        <dbReference type="ARBA" id="ARBA00004123"/>
    </source>
</evidence>
<dbReference type="GO" id="GO:0005634">
    <property type="term" value="C:nucleus"/>
    <property type="evidence" value="ECO:0007669"/>
    <property type="project" value="UniProtKB-SubCell"/>
</dbReference>
<organism evidence="6">
    <name type="scientific">Capitella teleta</name>
    <name type="common">Polychaete worm</name>
    <dbReference type="NCBI Taxonomy" id="283909"/>
    <lineage>
        <taxon>Eukaryota</taxon>
        <taxon>Metazoa</taxon>
        <taxon>Spiralia</taxon>
        <taxon>Lophotrochozoa</taxon>
        <taxon>Annelida</taxon>
        <taxon>Polychaeta</taxon>
        <taxon>Sedentaria</taxon>
        <taxon>Scolecida</taxon>
        <taxon>Capitellidae</taxon>
        <taxon>Capitella</taxon>
    </lineage>
</organism>